<dbReference type="Proteomes" id="UP000290253">
    <property type="component" value="Unassembled WGS sequence"/>
</dbReference>
<organism evidence="8 9">
    <name type="scientific">Silvibacterium dinghuense</name>
    <dbReference type="NCBI Taxonomy" id="1560006"/>
    <lineage>
        <taxon>Bacteria</taxon>
        <taxon>Pseudomonadati</taxon>
        <taxon>Acidobacteriota</taxon>
        <taxon>Terriglobia</taxon>
        <taxon>Terriglobales</taxon>
        <taxon>Acidobacteriaceae</taxon>
        <taxon>Silvibacterium</taxon>
    </lineage>
</organism>
<dbReference type="PANTHER" id="PTHR36985:SF1">
    <property type="entry name" value="TRANSLOCATION AND ASSEMBLY MODULE SUBUNIT TAMB"/>
    <property type="match status" value="1"/>
</dbReference>
<name>A0A4Q1SE04_9BACT</name>
<dbReference type="GO" id="GO:0009306">
    <property type="term" value="P:protein secretion"/>
    <property type="evidence" value="ECO:0007669"/>
    <property type="project" value="InterPro"/>
</dbReference>
<dbReference type="RefSeq" id="WP_129208534.1">
    <property type="nucleotide sequence ID" value="NZ_BMGU01000004.1"/>
</dbReference>
<evidence type="ECO:0000256" key="6">
    <source>
        <dbReference type="SAM" id="Phobius"/>
    </source>
</evidence>
<keyword evidence="2 6" id="KW-0812">Transmembrane</keyword>
<feature type="domain" description="Translocation and assembly module TamB C-terminal" evidence="7">
    <location>
        <begin position="1061"/>
        <end position="1400"/>
    </location>
</feature>
<dbReference type="GO" id="GO:0005886">
    <property type="term" value="C:plasma membrane"/>
    <property type="evidence" value="ECO:0007669"/>
    <property type="project" value="InterPro"/>
</dbReference>
<comment type="subcellular location">
    <subcellularLocation>
        <location evidence="1">Membrane</location>
        <topology evidence="1">Single-pass membrane protein</topology>
    </subcellularLocation>
</comment>
<dbReference type="InterPro" id="IPR007452">
    <property type="entry name" value="TamB_C"/>
</dbReference>
<reference evidence="8 9" key="1">
    <citation type="journal article" date="2016" name="Int. J. Syst. Evol. Microbiol.">
        <title>Acidipila dinghuensis sp. nov., an acidobacterium isolated from forest soil.</title>
        <authorList>
            <person name="Jiang Y.W."/>
            <person name="Wang J."/>
            <person name="Chen M.H."/>
            <person name="Lv Y.Y."/>
            <person name="Qiu L.H."/>
        </authorList>
    </citation>
    <scope>NUCLEOTIDE SEQUENCE [LARGE SCALE GENOMIC DNA]</scope>
    <source>
        <strain evidence="8 9">DHOF10</strain>
    </source>
</reference>
<sequence length="1404" mass="149546">MSEQEETAEQQDPTPPQKSSWRHIRRVVSGLLVLLMVVIGGVAWYASTPEFANRVRQELISVLEKATGGRVELGAFHWKFWDLQFEADNLTIHGLEGPGEIPYAHADRIWVDVSIVSFLRPKISLDALTVTHPVVHLIVYADGTTNQPHPKVATKSDKPVMDTIFDLAVKRAEVTDGLFLLDEQAVEQRAVPFDVTADHLQVKVTFVPAPLDAKNAAAEERYDGEIAAEDVVAVRGKAAPVHSKVEVHASLKRNAVDVTSLRLETGKSVLTGTASLDDFANPQWKAKLQGNLDIRQVNAIADIPGLDQGQVSLDIGGQGTRSKFEVNGRAGVKDGGYHIATIHLAGVSADTKVHLDSDSIDLTDVHARLAVGGLVDAEMHIHNWLNPVPSNLVPNLPPATTRAIRKAEKLDADRSKQQTTIRAKIRGVSLRAVMGMVAPRHFEDLGFDTLVNGDAGVDWTGSPQAFTGNVKMSFAPSGRPMAGEVPLTGTIDAGYSNVTGVVSIRSLEGQTPGSHFTVSGNLGVYPITQDSSLHVQLTTNDLAEFDRTLTVLGVAARGEHGVKALPVALHGQASFDGTISQGILDPKVDGQLEASNFDLMLPAENTPAAGNGTPAPGQTIHVDAASGHATYSSDLIALENGSVQQGKTTVHLSGALHAHELSRNRREFDDDSVVSADVAMQNAAVPELLRLAGQDLPVTGTVNLQARVSGTLGNLNGGGHLSVAGGSVYGEPYRTLNTDLRFSGQEIDAEHLVFLLDGGKLTGDGGYNYHAKSFHVQAQGEGFDLAHIERLKNGKYPISGLVSFQAQGSGTVEHPNLQAALHLAKLNFAQATTGSMDLTAHTQGQQLLLTGNAHLNDAALQVNGQVQLAGDYQSKMQLNLTGLDVEPILTSLAVRGVEVHSTIAGAVTVSGPLKQPKQLSGDARFSQFQVALGGIPLKSDGDLHATLSAGVLHLDPLHITGEDTNTRASGSMGVFDKDRELDLHASGSVNMKLAQVLDKDLTSSGHVDFNVDAGGTLKRPGLTGQVKFTNVAVALEDFPNGLSQMNGTLAFDQDRLDVKNLTAVSGGGKITLGGFMTYQQGLYADLSATAKDVRIRYPQGVSSMADAKMRLQGTQASLLLSGTVTITRFVIGSDLDLTSLSSSNSSVSLPPDPDAPSNKLRLDVHIVSAPQLDFQNSLAKLAGDVDLRVRGTLAQPSVLGHITVTEGSATFAGTKYELQHGDIYFNNPLRIEPTIDLSATARVEDYDITVGLTGTSSKWTPTFRSEPPLSEQDIFSLLALGRTQEEQQIYSNMQASAGVNSTADTLLGGALNATVSSRIQKLFGGGSVKIDPTFVSGTGDSTARITVQQQVSKNATLTYATNVNSTAQQLIQAQWNLTENFSVLAVRDESGVFSLLFKVRRRYR</sequence>
<evidence type="ECO:0000313" key="8">
    <source>
        <dbReference type="EMBL" id="RXS95337.1"/>
    </source>
</evidence>
<dbReference type="OrthoDB" id="98258at2"/>
<evidence type="ECO:0000256" key="4">
    <source>
        <dbReference type="ARBA" id="ARBA00023136"/>
    </source>
</evidence>
<keyword evidence="3 6" id="KW-1133">Transmembrane helix</keyword>
<dbReference type="EMBL" id="SDMK01000002">
    <property type="protein sequence ID" value="RXS95337.1"/>
    <property type="molecule type" value="Genomic_DNA"/>
</dbReference>
<protein>
    <submittedName>
        <fullName evidence="8">Translocation/assembly module TamB</fullName>
    </submittedName>
</protein>
<dbReference type="Pfam" id="PF04357">
    <property type="entry name" value="TamB"/>
    <property type="match status" value="1"/>
</dbReference>
<evidence type="ECO:0000313" key="9">
    <source>
        <dbReference type="Proteomes" id="UP000290253"/>
    </source>
</evidence>
<keyword evidence="9" id="KW-1185">Reference proteome</keyword>
<gene>
    <name evidence="8" type="ORF">ESZ00_12180</name>
</gene>
<evidence type="ECO:0000259" key="7">
    <source>
        <dbReference type="Pfam" id="PF04357"/>
    </source>
</evidence>
<dbReference type="PANTHER" id="PTHR36985">
    <property type="entry name" value="TRANSLOCATION AND ASSEMBLY MODULE SUBUNIT TAMB"/>
    <property type="match status" value="1"/>
</dbReference>
<evidence type="ECO:0000256" key="5">
    <source>
        <dbReference type="SAM" id="MobiDB-lite"/>
    </source>
</evidence>
<evidence type="ECO:0000256" key="3">
    <source>
        <dbReference type="ARBA" id="ARBA00022989"/>
    </source>
</evidence>
<comment type="caution">
    <text evidence="8">The sequence shown here is derived from an EMBL/GenBank/DDBJ whole genome shotgun (WGS) entry which is preliminary data.</text>
</comment>
<evidence type="ECO:0000256" key="1">
    <source>
        <dbReference type="ARBA" id="ARBA00004167"/>
    </source>
</evidence>
<feature type="transmembrane region" description="Helical" evidence="6">
    <location>
        <begin position="27"/>
        <end position="46"/>
    </location>
</feature>
<evidence type="ECO:0000256" key="2">
    <source>
        <dbReference type="ARBA" id="ARBA00022692"/>
    </source>
</evidence>
<accession>A0A4Q1SE04</accession>
<proteinExistence type="predicted"/>
<feature type="region of interest" description="Disordered" evidence="5">
    <location>
        <begin position="1"/>
        <end position="21"/>
    </location>
</feature>
<keyword evidence="4 6" id="KW-0472">Membrane</keyword>